<proteinExistence type="inferred from homology"/>
<evidence type="ECO:0000256" key="10">
    <source>
        <dbReference type="ARBA" id="ARBA00049406"/>
    </source>
</evidence>
<dbReference type="GO" id="GO:0046872">
    <property type="term" value="F:metal ion binding"/>
    <property type="evidence" value="ECO:0007669"/>
    <property type="project" value="UniProtKB-KW"/>
</dbReference>
<dbReference type="PANTHER" id="PTHR30182:SF1">
    <property type="entry name" value="L-SERINE DEHYDRATASE 1"/>
    <property type="match status" value="1"/>
</dbReference>
<evidence type="ECO:0000259" key="13">
    <source>
        <dbReference type="Pfam" id="PF03315"/>
    </source>
</evidence>
<evidence type="ECO:0000256" key="9">
    <source>
        <dbReference type="ARBA" id="ARBA00023239"/>
    </source>
</evidence>
<dbReference type="SUPFAM" id="SSF143548">
    <property type="entry name" value="Serine metabolism enzymes domain"/>
    <property type="match status" value="1"/>
</dbReference>
<dbReference type="NCBIfam" id="TIGR00720">
    <property type="entry name" value="sda_mono"/>
    <property type="match status" value="1"/>
</dbReference>
<dbReference type="GO" id="GO:0006094">
    <property type="term" value="P:gluconeogenesis"/>
    <property type="evidence" value="ECO:0007669"/>
    <property type="project" value="UniProtKB-KW"/>
</dbReference>
<evidence type="ECO:0000313" key="14">
    <source>
        <dbReference type="EMBL" id="BBY65881.1"/>
    </source>
</evidence>
<comment type="similarity">
    <text evidence="3 11">Belongs to the iron-sulfur dependent L-serine dehydratase family.</text>
</comment>
<dbReference type="PANTHER" id="PTHR30182">
    <property type="entry name" value="L-SERINE DEHYDRATASE"/>
    <property type="match status" value="1"/>
</dbReference>
<dbReference type="EMBL" id="AP022596">
    <property type="protein sequence ID" value="BBY65881.1"/>
    <property type="molecule type" value="Genomic_DNA"/>
</dbReference>
<keyword evidence="7 11" id="KW-0408">Iron</keyword>
<feature type="domain" description="Serine dehydratase beta chain" evidence="13">
    <location>
        <begin position="1"/>
        <end position="127"/>
    </location>
</feature>
<dbReference type="AlphaFoldDB" id="A0A7I7TBM6"/>
<dbReference type="Pfam" id="PF03315">
    <property type="entry name" value="SDH_beta"/>
    <property type="match status" value="1"/>
</dbReference>
<keyword evidence="9 11" id="KW-0456">Lyase</keyword>
<keyword evidence="8 11" id="KW-0411">Iron-sulfur</keyword>
<evidence type="ECO:0000256" key="2">
    <source>
        <dbReference type="ARBA" id="ARBA00004742"/>
    </source>
</evidence>
<dbReference type="InterPro" id="IPR029009">
    <property type="entry name" value="ASB_dom_sf"/>
</dbReference>
<evidence type="ECO:0000256" key="7">
    <source>
        <dbReference type="ARBA" id="ARBA00023004"/>
    </source>
</evidence>
<dbReference type="Proteomes" id="UP000467148">
    <property type="component" value="Chromosome"/>
</dbReference>
<evidence type="ECO:0000256" key="4">
    <source>
        <dbReference type="ARBA" id="ARBA00022432"/>
    </source>
</evidence>
<evidence type="ECO:0000259" key="12">
    <source>
        <dbReference type="Pfam" id="PF03313"/>
    </source>
</evidence>
<comment type="catalytic activity">
    <reaction evidence="10 11">
        <text>L-serine = pyruvate + NH4(+)</text>
        <dbReference type="Rhea" id="RHEA:19169"/>
        <dbReference type="ChEBI" id="CHEBI:15361"/>
        <dbReference type="ChEBI" id="CHEBI:28938"/>
        <dbReference type="ChEBI" id="CHEBI:33384"/>
        <dbReference type="EC" id="4.3.1.17"/>
    </reaction>
</comment>
<evidence type="ECO:0000256" key="8">
    <source>
        <dbReference type="ARBA" id="ARBA00023014"/>
    </source>
</evidence>
<sequence length="427" mass="43922">MRAAAAFVADLIEHNALQSTDRIRVVLRGSLAATGEGHGTPGAVVAGLQGHEPATCHPAVVRNAWGKAKATGAITVAGRIVGLDGIQFRPREPHPRHPNAVDFTAYAEAGQALLQRTYLSVGGGFIELAAAQQNSSDAAPQNLPYPFRSFVDLQVVCQQARASIAEVVAANEMAVGRDPRSDALMIWAAMEDCMRLGRQPGPDILPGGLQVRRRAPGLADRLSDAADFSAAVARIQLDAMAVNEENALGNRVVTAPTNGAAGILPAVIAHYVRSAPVAHAADGVTTMLLTATALGAIIKTNASISGAQVGCQGEVGSACAMAAGALCAAFGGSVAQVGKAAEMGLEHHLGLTCDPVGGLVQVPCIERNAIAAVTAVQAATLTLSEGHHTHLVSFDTAVETMRRVGADMHDKYKETSLGGLAVSVVEC</sequence>
<comment type="cofactor">
    <cofactor evidence="1 11">
        <name>[4Fe-4S] cluster</name>
        <dbReference type="ChEBI" id="CHEBI:49883"/>
    </cofactor>
</comment>
<evidence type="ECO:0000256" key="6">
    <source>
        <dbReference type="ARBA" id="ARBA00022723"/>
    </source>
</evidence>
<organism evidence="14 15">
    <name type="scientific">Mycolicibacterium helvum</name>
    <dbReference type="NCBI Taxonomy" id="1534349"/>
    <lineage>
        <taxon>Bacteria</taxon>
        <taxon>Bacillati</taxon>
        <taxon>Actinomycetota</taxon>
        <taxon>Actinomycetes</taxon>
        <taxon>Mycobacteriales</taxon>
        <taxon>Mycobacteriaceae</taxon>
        <taxon>Mycolicibacterium</taxon>
    </lineage>
</organism>
<dbReference type="GO" id="GO:0051539">
    <property type="term" value="F:4 iron, 4 sulfur cluster binding"/>
    <property type="evidence" value="ECO:0007669"/>
    <property type="project" value="UniProtKB-UniRule"/>
</dbReference>
<dbReference type="KEGG" id="mhev:MHEL_41240"/>
<evidence type="ECO:0000256" key="1">
    <source>
        <dbReference type="ARBA" id="ARBA00001966"/>
    </source>
</evidence>
<keyword evidence="6 11" id="KW-0479">Metal-binding</keyword>
<name>A0A7I7TBM6_9MYCO</name>
<dbReference type="InterPro" id="IPR005130">
    <property type="entry name" value="Ser_deHydtase-like_asu"/>
</dbReference>
<evidence type="ECO:0000256" key="11">
    <source>
        <dbReference type="RuleBase" id="RU366059"/>
    </source>
</evidence>
<feature type="domain" description="Serine dehydratase-like alpha subunit" evidence="12">
    <location>
        <begin position="162"/>
        <end position="421"/>
    </location>
</feature>
<keyword evidence="5 11" id="KW-0004">4Fe-4S</keyword>
<evidence type="ECO:0000313" key="15">
    <source>
        <dbReference type="Proteomes" id="UP000467148"/>
    </source>
</evidence>
<keyword evidence="15" id="KW-1185">Reference proteome</keyword>
<protein>
    <recommendedName>
        <fullName evidence="11">L-serine dehydratase</fullName>
        <ecNumber evidence="11">4.3.1.17</ecNumber>
    </recommendedName>
</protein>
<dbReference type="InterPro" id="IPR051318">
    <property type="entry name" value="Fe-S_L-Ser"/>
</dbReference>
<dbReference type="InterPro" id="IPR004644">
    <property type="entry name" value="Fe-S_L-Ser_mono"/>
</dbReference>
<dbReference type="Gene3D" id="3.30.1330.90">
    <property type="entry name" value="D-3-phosphoglycerate dehydrogenase, domain 3"/>
    <property type="match status" value="1"/>
</dbReference>
<evidence type="ECO:0000256" key="3">
    <source>
        <dbReference type="ARBA" id="ARBA00008636"/>
    </source>
</evidence>
<keyword evidence="4 11" id="KW-0312">Gluconeogenesis</keyword>
<dbReference type="Pfam" id="PF03313">
    <property type="entry name" value="SDH_alpha"/>
    <property type="match status" value="1"/>
</dbReference>
<reference evidence="14 15" key="1">
    <citation type="journal article" date="2019" name="Emerg. Microbes Infect.">
        <title>Comprehensive subspecies identification of 175 nontuberculous mycobacteria species based on 7547 genomic profiles.</title>
        <authorList>
            <person name="Matsumoto Y."/>
            <person name="Kinjo T."/>
            <person name="Motooka D."/>
            <person name="Nabeya D."/>
            <person name="Jung N."/>
            <person name="Uechi K."/>
            <person name="Horii T."/>
            <person name="Iida T."/>
            <person name="Fujita J."/>
            <person name="Nakamura S."/>
        </authorList>
    </citation>
    <scope>NUCLEOTIDE SEQUENCE [LARGE SCALE GENOMIC DNA]</scope>
    <source>
        <strain evidence="14 15">JCM 30396</strain>
    </source>
</reference>
<comment type="pathway">
    <text evidence="2">Carbohydrate biosynthesis; gluconeogenesis.</text>
</comment>
<gene>
    <name evidence="14" type="primary">sdaA_2</name>
    <name evidence="14" type="ORF">MHEL_41240</name>
</gene>
<dbReference type="InterPro" id="IPR005131">
    <property type="entry name" value="Ser_deHydtase_bsu"/>
</dbReference>
<dbReference type="GO" id="GO:0003941">
    <property type="term" value="F:L-serine ammonia-lyase activity"/>
    <property type="evidence" value="ECO:0007669"/>
    <property type="project" value="UniProtKB-UniRule"/>
</dbReference>
<evidence type="ECO:0000256" key="5">
    <source>
        <dbReference type="ARBA" id="ARBA00022485"/>
    </source>
</evidence>
<accession>A0A7I7TBM6</accession>
<dbReference type="EC" id="4.3.1.17" evidence="11"/>